<sequence length="231" mass="26720">MKRRSVLKVYLKETLLKSAVKYGSETRYPVISIDITEKASDELLRKQTEEHKGAQREFDRTVQLERRNHQSAMNFICNQTRDRDRKVGELESTLNVERRTLKAAVDVLVHNIRCSDREIKELETALGKQMALNMKQQEEITKSPANTSYYADWEKKYRRLLLKVARPGMDRKIAVEMVEELAWNPEKNDDLQNDQCSFGEKKHGTDACGSTARTERIGYYGASPPLPPRIC</sequence>
<gene>
    <name evidence="1" type="primary">WBGene00104125</name>
</gene>
<dbReference type="Proteomes" id="UP000005239">
    <property type="component" value="Unassembled WGS sequence"/>
</dbReference>
<reference evidence="1" key="2">
    <citation type="submission" date="2022-06" db="UniProtKB">
        <authorList>
            <consortium name="EnsemblMetazoa"/>
        </authorList>
    </citation>
    <scope>IDENTIFICATION</scope>
    <source>
        <strain evidence="1">PS312</strain>
    </source>
</reference>
<evidence type="ECO:0000313" key="2">
    <source>
        <dbReference type="Proteomes" id="UP000005239"/>
    </source>
</evidence>
<organism evidence="1 2">
    <name type="scientific">Pristionchus pacificus</name>
    <name type="common">Parasitic nematode worm</name>
    <dbReference type="NCBI Taxonomy" id="54126"/>
    <lineage>
        <taxon>Eukaryota</taxon>
        <taxon>Metazoa</taxon>
        <taxon>Ecdysozoa</taxon>
        <taxon>Nematoda</taxon>
        <taxon>Chromadorea</taxon>
        <taxon>Rhabditida</taxon>
        <taxon>Rhabditina</taxon>
        <taxon>Diplogasteromorpha</taxon>
        <taxon>Diplogasteroidea</taxon>
        <taxon>Neodiplogasteridae</taxon>
        <taxon>Pristionchus</taxon>
    </lineage>
</organism>
<dbReference type="EnsemblMetazoa" id="PPA14571.1">
    <property type="protein sequence ID" value="PPA14571.1"/>
    <property type="gene ID" value="WBGene00104125"/>
</dbReference>
<accession>A0A8R1U9N6</accession>
<protein>
    <submittedName>
        <fullName evidence="1">Uncharacterized protein</fullName>
    </submittedName>
</protein>
<proteinExistence type="predicted"/>
<accession>A0A2A6CIQ3</accession>
<reference evidence="2" key="1">
    <citation type="journal article" date="2008" name="Nat. Genet.">
        <title>The Pristionchus pacificus genome provides a unique perspective on nematode lifestyle and parasitism.</title>
        <authorList>
            <person name="Dieterich C."/>
            <person name="Clifton S.W."/>
            <person name="Schuster L.N."/>
            <person name="Chinwalla A."/>
            <person name="Delehaunty K."/>
            <person name="Dinkelacker I."/>
            <person name="Fulton L."/>
            <person name="Fulton R."/>
            <person name="Godfrey J."/>
            <person name="Minx P."/>
            <person name="Mitreva M."/>
            <person name="Roeseler W."/>
            <person name="Tian H."/>
            <person name="Witte H."/>
            <person name="Yang S.P."/>
            <person name="Wilson R.K."/>
            <person name="Sommer R.J."/>
        </authorList>
    </citation>
    <scope>NUCLEOTIDE SEQUENCE [LARGE SCALE GENOMIC DNA]</scope>
    <source>
        <strain evidence="2">PS312</strain>
    </source>
</reference>
<evidence type="ECO:0000313" key="1">
    <source>
        <dbReference type="EnsemblMetazoa" id="PPA14571.1"/>
    </source>
</evidence>
<name>A0A2A6CIQ3_PRIPA</name>
<dbReference type="AlphaFoldDB" id="A0A2A6CIQ3"/>
<keyword evidence="2" id="KW-1185">Reference proteome</keyword>